<sequence>MAEVRLDCMYEACPIPLIKAHKALEKMKKGDILILETDHSCSIVNVVEWAKKQDLNVDYIEINQGEWEIYIEKTK</sequence>
<reference evidence="3 4" key="1">
    <citation type="submission" date="2017-03" db="EMBL/GenBank/DDBJ databases">
        <title>Genome sequence of Clostridium thermoalcaliphilum DSM 7309.</title>
        <authorList>
            <person name="Poehlein A."/>
            <person name="Daniel R."/>
        </authorList>
    </citation>
    <scope>NUCLEOTIDE SEQUENCE [LARGE SCALE GENOMIC DNA]</scope>
    <source>
        <strain evidence="3 4">DSM 7309</strain>
    </source>
</reference>
<dbReference type="InterPro" id="IPR001455">
    <property type="entry name" value="TusA-like"/>
</dbReference>
<gene>
    <name evidence="3" type="ORF">CLOTH_05590</name>
</gene>
<organism evidence="3 4">
    <name type="scientific">Alkalithermobacter paradoxus</name>
    <dbReference type="NCBI Taxonomy" id="29349"/>
    <lineage>
        <taxon>Bacteria</taxon>
        <taxon>Bacillati</taxon>
        <taxon>Bacillota</taxon>
        <taxon>Clostridia</taxon>
        <taxon>Peptostreptococcales</taxon>
        <taxon>Tepidibacteraceae</taxon>
        <taxon>Alkalithermobacter</taxon>
    </lineage>
</organism>
<dbReference type="SUPFAM" id="SSF64307">
    <property type="entry name" value="SirA-like"/>
    <property type="match status" value="1"/>
</dbReference>
<protein>
    <recommendedName>
        <fullName evidence="2">UPF0033 domain-containing protein</fullName>
    </recommendedName>
</protein>
<dbReference type="PANTHER" id="PTHR33279">
    <property type="entry name" value="SULFUR CARRIER PROTEIN YEDF-RELATED"/>
    <property type="match status" value="1"/>
</dbReference>
<dbReference type="CDD" id="cd00291">
    <property type="entry name" value="SirA_YedF_YeeD"/>
    <property type="match status" value="1"/>
</dbReference>
<dbReference type="AlphaFoldDB" id="A0A1V4IBH0"/>
<proteinExistence type="inferred from homology"/>
<evidence type="ECO:0000259" key="2">
    <source>
        <dbReference type="Pfam" id="PF01206"/>
    </source>
</evidence>
<dbReference type="Gene3D" id="3.30.110.40">
    <property type="entry name" value="TusA-like domain"/>
    <property type="match status" value="1"/>
</dbReference>
<dbReference type="EMBL" id="MZGW01000001">
    <property type="protein sequence ID" value="OPJ57276.1"/>
    <property type="molecule type" value="Genomic_DNA"/>
</dbReference>
<dbReference type="PANTHER" id="PTHR33279:SF6">
    <property type="entry name" value="SULFUR CARRIER PROTEIN YEDF-RELATED"/>
    <property type="match status" value="1"/>
</dbReference>
<dbReference type="Pfam" id="PF01206">
    <property type="entry name" value="TusA"/>
    <property type="match status" value="1"/>
</dbReference>
<keyword evidence="4" id="KW-1185">Reference proteome</keyword>
<dbReference type="Proteomes" id="UP000190140">
    <property type="component" value="Unassembled WGS sequence"/>
</dbReference>
<evidence type="ECO:0000313" key="3">
    <source>
        <dbReference type="EMBL" id="OPJ57276.1"/>
    </source>
</evidence>
<dbReference type="InterPro" id="IPR036868">
    <property type="entry name" value="TusA-like_sf"/>
</dbReference>
<accession>A0A1V4IBH0</accession>
<evidence type="ECO:0000313" key="4">
    <source>
        <dbReference type="Proteomes" id="UP000190140"/>
    </source>
</evidence>
<comment type="similarity">
    <text evidence="1">Belongs to the sulfur carrier protein TusA family.</text>
</comment>
<comment type="caution">
    <text evidence="3">The sequence shown here is derived from an EMBL/GenBank/DDBJ whole genome shotgun (WGS) entry which is preliminary data.</text>
</comment>
<name>A0A1V4IBH0_9FIRM</name>
<dbReference type="STRING" id="29349.CLOTH_05590"/>
<dbReference type="RefSeq" id="WP_079410984.1">
    <property type="nucleotide sequence ID" value="NZ_MZGW01000001.1"/>
</dbReference>
<feature type="domain" description="UPF0033" evidence="2">
    <location>
        <begin position="5"/>
        <end position="73"/>
    </location>
</feature>
<evidence type="ECO:0000256" key="1">
    <source>
        <dbReference type="ARBA" id="ARBA00008984"/>
    </source>
</evidence>
<dbReference type="OrthoDB" id="9800872at2"/>